<organism evidence="2 3">
    <name type="scientific">Exophiala spinifera</name>
    <dbReference type="NCBI Taxonomy" id="91928"/>
    <lineage>
        <taxon>Eukaryota</taxon>
        <taxon>Fungi</taxon>
        <taxon>Dikarya</taxon>
        <taxon>Ascomycota</taxon>
        <taxon>Pezizomycotina</taxon>
        <taxon>Eurotiomycetes</taxon>
        <taxon>Chaetothyriomycetidae</taxon>
        <taxon>Chaetothyriales</taxon>
        <taxon>Herpotrichiellaceae</taxon>
        <taxon>Exophiala</taxon>
    </lineage>
</organism>
<accession>A0A0D2BJX7</accession>
<dbReference type="EMBL" id="KN847493">
    <property type="protein sequence ID" value="KIW19223.1"/>
    <property type="molecule type" value="Genomic_DNA"/>
</dbReference>
<dbReference type="HOGENOM" id="CLU_564992_0_0_1"/>
<sequence>MAGTLPQSEAAGLMVLEGPSPEEWALIKGVFIELYVHQERKLSEVRRLLAEQWLANTMPREKAYKRRIAQWRAFKNYKAADKKAISDTVQQVQESSNSPVRLYGRPVKWDRIKRFNRTPGPSRKRRSALPFEAKLDLQLRPDVLSPALESDERILFLTQSYLTWNVSRWKPLGFHGHTKGHVNAPDGLPAAFNKCFYDAIPLLLTKRTSEAFEKINFACSLALQCLQDCPYWVFLRLLRLYAYPLWGRFADVRSHIIRYLRLLASRTLPVSHPLNNLLDMWIEAGMEPDKARLAALLRLTSDLIGPSSPLEAEEWAWVQDEICSLHYQLGGFNDALRIADRLAVDTQIPLGVRICSLQMVARQYLHQANIEKAESILLDTLQLCDEAPDDFGADCFVPQSYSDLGYASFMKGDYKRSSILFESALNKARQVQNSGNASSIQCRIEATSQQNTADDPAETSSQAMKANSKWALWAFCRPFS</sequence>
<dbReference type="Gene3D" id="1.25.40.10">
    <property type="entry name" value="Tetratricopeptide repeat domain"/>
    <property type="match status" value="1"/>
</dbReference>
<dbReference type="GeneID" id="27330600"/>
<evidence type="ECO:0000259" key="1">
    <source>
        <dbReference type="Pfam" id="PF14420"/>
    </source>
</evidence>
<reference evidence="2 3" key="1">
    <citation type="submission" date="2015-01" db="EMBL/GenBank/DDBJ databases">
        <title>The Genome Sequence of Exophiala spinifera CBS89968.</title>
        <authorList>
            <consortium name="The Broad Institute Genomics Platform"/>
            <person name="Cuomo C."/>
            <person name="de Hoog S."/>
            <person name="Gorbushina A."/>
            <person name="Stielow B."/>
            <person name="Teixiera M."/>
            <person name="Abouelleil A."/>
            <person name="Chapman S.B."/>
            <person name="Priest M."/>
            <person name="Young S.K."/>
            <person name="Wortman J."/>
            <person name="Nusbaum C."/>
            <person name="Birren B."/>
        </authorList>
    </citation>
    <scope>NUCLEOTIDE SEQUENCE [LARGE SCALE GENOMIC DNA]</scope>
    <source>
        <strain evidence="2 3">CBS 89968</strain>
    </source>
</reference>
<feature type="domain" description="Clr5" evidence="1">
    <location>
        <begin position="20"/>
        <end position="75"/>
    </location>
</feature>
<dbReference type="RefSeq" id="XP_016239439.1">
    <property type="nucleotide sequence ID" value="XM_016377869.1"/>
</dbReference>
<proteinExistence type="predicted"/>
<evidence type="ECO:0000313" key="2">
    <source>
        <dbReference type="EMBL" id="KIW19223.1"/>
    </source>
</evidence>
<dbReference type="Pfam" id="PF14420">
    <property type="entry name" value="Clr5"/>
    <property type="match status" value="1"/>
</dbReference>
<dbReference type="AlphaFoldDB" id="A0A0D2BJX7"/>
<gene>
    <name evidence="2" type="ORF">PV08_03517</name>
</gene>
<dbReference type="PANTHER" id="PTHR38788:SF3">
    <property type="entry name" value="CLR5 DOMAIN-CONTAINING PROTEIN"/>
    <property type="match status" value="1"/>
</dbReference>
<dbReference type="InterPro" id="IPR025676">
    <property type="entry name" value="Clr5_dom"/>
</dbReference>
<dbReference type="InterPro" id="IPR011990">
    <property type="entry name" value="TPR-like_helical_dom_sf"/>
</dbReference>
<protein>
    <recommendedName>
        <fullName evidence="1">Clr5 domain-containing protein</fullName>
    </recommendedName>
</protein>
<evidence type="ECO:0000313" key="3">
    <source>
        <dbReference type="Proteomes" id="UP000053328"/>
    </source>
</evidence>
<dbReference type="VEuPathDB" id="FungiDB:PV08_03517"/>
<dbReference type="PANTHER" id="PTHR38788">
    <property type="entry name" value="CLR5 DOMAIN-CONTAINING PROTEIN"/>
    <property type="match status" value="1"/>
</dbReference>
<dbReference type="Proteomes" id="UP000053328">
    <property type="component" value="Unassembled WGS sequence"/>
</dbReference>
<dbReference type="OrthoDB" id="539213at2759"/>
<name>A0A0D2BJX7_9EURO</name>
<keyword evidence="3" id="KW-1185">Reference proteome</keyword>